<evidence type="ECO:0000313" key="3">
    <source>
        <dbReference type="Proteomes" id="UP000221538"/>
    </source>
</evidence>
<protein>
    <submittedName>
        <fullName evidence="2">Uncharacterized protein</fullName>
    </submittedName>
</protein>
<feature type="compositionally biased region" description="Basic residues" evidence="1">
    <location>
        <begin position="26"/>
        <end position="36"/>
    </location>
</feature>
<dbReference type="Proteomes" id="UP000221538">
    <property type="component" value="Unassembled WGS sequence"/>
</dbReference>
<dbReference type="EMBL" id="BEWI01000032">
    <property type="protein sequence ID" value="GAY22602.1"/>
    <property type="molecule type" value="Genomic_DNA"/>
</dbReference>
<proteinExistence type="predicted"/>
<evidence type="ECO:0000313" key="2">
    <source>
        <dbReference type="EMBL" id="GAY22602.1"/>
    </source>
</evidence>
<feature type="region of interest" description="Disordered" evidence="1">
    <location>
        <begin position="17"/>
        <end position="53"/>
    </location>
</feature>
<dbReference type="AlphaFoldDB" id="A0A292ZD26"/>
<gene>
    <name evidence="2" type="ORF">SFOMI_3161</name>
</gene>
<evidence type="ECO:0000256" key="1">
    <source>
        <dbReference type="SAM" id="MobiDB-lite"/>
    </source>
</evidence>
<organism evidence="2 3">
    <name type="scientific">Sphingobium fuliginis (strain ATCC 27551)</name>
    <dbReference type="NCBI Taxonomy" id="336203"/>
    <lineage>
        <taxon>Bacteria</taxon>
        <taxon>Pseudomonadati</taxon>
        <taxon>Pseudomonadota</taxon>
        <taxon>Alphaproteobacteria</taxon>
        <taxon>Sphingomonadales</taxon>
        <taxon>Sphingomonadaceae</taxon>
        <taxon>Sphingobium</taxon>
    </lineage>
</organism>
<name>A0A292ZD26_SPHSA</name>
<reference evidence="2 3" key="2">
    <citation type="journal article" date="2013" name="Environ. Sci. Technol.">
        <title>The 4-tert-butylphenol-utilizing bacterium Sphingobium fuliginis OMI can degrade bisphenols via phenolic ring hydroxylation and meta-cleavage pathway.</title>
        <authorList>
            <person name="Ogata Y."/>
            <person name="Goda S."/>
            <person name="Toyama T."/>
            <person name="Sei K."/>
            <person name="Ike M."/>
        </authorList>
    </citation>
    <scope>NUCLEOTIDE SEQUENCE [LARGE SCALE GENOMIC DNA]</scope>
    <source>
        <strain evidence="2 3">OMI</strain>
    </source>
</reference>
<reference evidence="2 3" key="1">
    <citation type="journal article" date="2013" name="Biodegradation">
        <title>Occurrence of 4-tert-butylphenol (4-t-BP) biodegradation in an aquatic sample caused by the presence of Spirodela polyrrhiza and isolation of a 4-t-BP-utilizing bacterium.</title>
        <authorList>
            <person name="Ogata Y."/>
            <person name="Toyama T."/>
            <person name="Yu N."/>
            <person name="Wang X."/>
            <person name="Sei K."/>
            <person name="Ike M."/>
        </authorList>
    </citation>
    <scope>NUCLEOTIDE SEQUENCE [LARGE SCALE GENOMIC DNA]</scope>
    <source>
        <strain evidence="2 3">OMI</strain>
    </source>
</reference>
<accession>A0A292ZD26</accession>
<comment type="caution">
    <text evidence="2">The sequence shown here is derived from an EMBL/GenBank/DDBJ whole genome shotgun (WGS) entry which is preliminary data.</text>
</comment>
<sequence>MHRAPIAVYAAELNRRAAKAAACPKSGRRRRRRRRAAIPGSRDQAASAGSESP</sequence>